<dbReference type="GO" id="GO:0005783">
    <property type="term" value="C:endoplasmic reticulum"/>
    <property type="evidence" value="ECO:0007669"/>
    <property type="project" value="TreeGrafter"/>
</dbReference>
<protein>
    <recommendedName>
        <fullName evidence="5">sphinganine-1-phosphate aldolase</fullName>
        <ecNumber evidence="5">4.1.2.27</ecNumber>
    </recommendedName>
    <alternativeName>
        <fullName evidence="6">Sphingosine-1-phosphate aldolase</fullName>
    </alternativeName>
</protein>
<dbReference type="GO" id="GO:0008117">
    <property type="term" value="F:sphinganine-1-phosphate aldolase activity"/>
    <property type="evidence" value="ECO:0007669"/>
    <property type="project" value="UniProtKB-EC"/>
</dbReference>
<feature type="modified residue" description="N6-(pyridoxal phosphate)lysine" evidence="7">
    <location>
        <position position="356"/>
    </location>
</feature>
<dbReference type="EC" id="4.1.2.27" evidence="5"/>
<feature type="transmembrane region" description="Helical" evidence="9">
    <location>
        <begin position="40"/>
        <end position="57"/>
    </location>
</feature>
<evidence type="ECO:0000256" key="4">
    <source>
        <dbReference type="ARBA" id="ARBA00038302"/>
    </source>
</evidence>
<dbReference type="Pfam" id="PF00282">
    <property type="entry name" value="Pyridoxal_deC"/>
    <property type="match status" value="1"/>
</dbReference>
<comment type="similarity">
    <text evidence="4">Belongs to the group II decarboxylase family. Sphingosine-1-phosphate lyase subfamily.</text>
</comment>
<evidence type="ECO:0000256" key="2">
    <source>
        <dbReference type="ARBA" id="ARBA00022898"/>
    </source>
</evidence>
<dbReference type="PANTHER" id="PTHR42735">
    <property type="match status" value="1"/>
</dbReference>
<dbReference type="InterPro" id="IPR015424">
    <property type="entry name" value="PyrdxlP-dep_Trfase"/>
</dbReference>
<organism evidence="10 11">
    <name type="scientific">Euplotes crassus</name>
    <dbReference type="NCBI Taxonomy" id="5936"/>
    <lineage>
        <taxon>Eukaryota</taxon>
        <taxon>Sar</taxon>
        <taxon>Alveolata</taxon>
        <taxon>Ciliophora</taxon>
        <taxon>Intramacronucleata</taxon>
        <taxon>Spirotrichea</taxon>
        <taxon>Hypotrichia</taxon>
        <taxon>Euplotida</taxon>
        <taxon>Euplotidae</taxon>
        <taxon>Moneuplotes</taxon>
    </lineage>
</organism>
<dbReference type="SUPFAM" id="SSF53383">
    <property type="entry name" value="PLP-dependent transferases"/>
    <property type="match status" value="1"/>
</dbReference>
<dbReference type="AlphaFoldDB" id="A0AAD1U928"/>
<dbReference type="Gene3D" id="6.10.140.2150">
    <property type="match status" value="1"/>
</dbReference>
<dbReference type="EMBL" id="CAMPGE010005472">
    <property type="protein sequence ID" value="CAI2364326.1"/>
    <property type="molecule type" value="Genomic_DNA"/>
</dbReference>
<keyword evidence="9" id="KW-1133">Transmembrane helix</keyword>
<dbReference type="GO" id="GO:0019752">
    <property type="term" value="P:carboxylic acid metabolic process"/>
    <property type="evidence" value="ECO:0007669"/>
    <property type="project" value="InterPro"/>
</dbReference>
<keyword evidence="9" id="KW-0472">Membrane</keyword>
<reference evidence="10" key="1">
    <citation type="submission" date="2023-07" db="EMBL/GenBank/DDBJ databases">
        <authorList>
            <consortium name="AG Swart"/>
            <person name="Singh M."/>
            <person name="Singh A."/>
            <person name="Seah K."/>
            <person name="Emmerich C."/>
        </authorList>
    </citation>
    <scope>NUCLEOTIDE SEQUENCE</scope>
    <source>
        <strain evidence="10">DP1</strain>
    </source>
</reference>
<dbReference type="Proteomes" id="UP001295684">
    <property type="component" value="Unassembled WGS sequence"/>
</dbReference>
<keyword evidence="11" id="KW-1185">Reference proteome</keyword>
<dbReference type="InterPro" id="IPR015422">
    <property type="entry name" value="PyrdxlP-dep_Trfase_small"/>
</dbReference>
<dbReference type="GO" id="GO:0016020">
    <property type="term" value="C:membrane"/>
    <property type="evidence" value="ECO:0007669"/>
    <property type="project" value="GOC"/>
</dbReference>
<dbReference type="GO" id="GO:0030170">
    <property type="term" value="F:pyridoxal phosphate binding"/>
    <property type="evidence" value="ECO:0007669"/>
    <property type="project" value="InterPro"/>
</dbReference>
<keyword evidence="3 8" id="KW-0456">Lyase</keyword>
<dbReference type="InterPro" id="IPR050477">
    <property type="entry name" value="GrpII_AminoAcid_Decarb"/>
</dbReference>
<evidence type="ECO:0000256" key="3">
    <source>
        <dbReference type="ARBA" id="ARBA00023239"/>
    </source>
</evidence>
<feature type="transmembrane region" description="Helical" evidence="9">
    <location>
        <begin position="69"/>
        <end position="91"/>
    </location>
</feature>
<comment type="caution">
    <text evidence="10">The sequence shown here is derived from an EMBL/GenBank/DDBJ whole genome shotgun (WGS) entry which is preliminary data.</text>
</comment>
<keyword evidence="2 7" id="KW-0663">Pyridoxal phosphate</keyword>
<evidence type="ECO:0000256" key="9">
    <source>
        <dbReference type="SAM" id="Phobius"/>
    </source>
</evidence>
<evidence type="ECO:0000256" key="8">
    <source>
        <dbReference type="RuleBase" id="RU000382"/>
    </source>
</evidence>
<comment type="cofactor">
    <cofactor evidence="1 7 8">
        <name>pyridoxal 5'-phosphate</name>
        <dbReference type="ChEBI" id="CHEBI:597326"/>
    </cofactor>
</comment>
<evidence type="ECO:0000313" key="11">
    <source>
        <dbReference type="Proteomes" id="UP001295684"/>
    </source>
</evidence>
<gene>
    <name evidence="10" type="ORF">ECRASSUSDP1_LOCUS5669</name>
</gene>
<dbReference type="PANTHER" id="PTHR42735:SF6">
    <property type="entry name" value="SPHINGOSINE-1-PHOSPHATE LYASE 1"/>
    <property type="match status" value="1"/>
</dbReference>
<evidence type="ECO:0000256" key="7">
    <source>
        <dbReference type="PIRSR" id="PIRSR602129-50"/>
    </source>
</evidence>
<dbReference type="Gene3D" id="3.40.640.10">
    <property type="entry name" value="Type I PLP-dependent aspartate aminotransferase-like (Major domain)"/>
    <property type="match status" value="1"/>
</dbReference>
<sequence length="569" mass="64209">MWDLDINNTAYQEFPERFIAHYTSLAETTDKFLSERVSKLTLILIPVFLFLVFKYVIPKIKEIVVGNSIITIVLNILKMIPGLHILVRILLKSKYKELYEAMAGFLLEKRENVFEVLPDRPIAIEKLKKRIDEIQESQYEKYANGLHSGSIYGSEDKKFNQRIEHAMEKFSNANTFDLDIHKGVAHMNADVANSAKKLFNGDDDTHCIITTGGTESILCSLAAYKLMGKKERGINKPNIVFYDTAHAAFPKGCFFFGIEPRMVKTKDKSYTSPEPFRPYIDSNTVAIIASGCNYAHGGIDDVTAFGKMALEYGIGLHVDNCLGGFCNCFGDEIVDDMFPFDFRTPGVTTISADTHKYGYGPKGNSCCLIRPKKLFDALKYTSIDHSGVPFTMDHFGDFRSGAILAGTWAAMFSLGYSGYVEKVRKIHEETLKVRKFVDQHPDLKLYGPNNSLNMVCFDGINVNPIKVSLKLKELYDWKLSECQYPCVVHLLVSDSNVEKMDKFIKDLSEVTDLIRQEPDGYKASDYQKLYGASQQITDASIMGDLLYVVLDSCYSTTKDDLMVSFNTLH</sequence>
<evidence type="ECO:0000256" key="6">
    <source>
        <dbReference type="ARBA" id="ARBA00042568"/>
    </source>
</evidence>
<name>A0AAD1U928_EUPCR</name>
<dbReference type="Gene3D" id="3.90.1150.10">
    <property type="entry name" value="Aspartate Aminotransferase, domain 1"/>
    <property type="match status" value="1"/>
</dbReference>
<evidence type="ECO:0000313" key="10">
    <source>
        <dbReference type="EMBL" id="CAI2364326.1"/>
    </source>
</evidence>
<evidence type="ECO:0000256" key="5">
    <source>
        <dbReference type="ARBA" id="ARBA00038965"/>
    </source>
</evidence>
<accession>A0AAD1U928</accession>
<dbReference type="InterPro" id="IPR015421">
    <property type="entry name" value="PyrdxlP-dep_Trfase_major"/>
</dbReference>
<evidence type="ECO:0000256" key="1">
    <source>
        <dbReference type="ARBA" id="ARBA00001933"/>
    </source>
</evidence>
<dbReference type="GO" id="GO:0030149">
    <property type="term" value="P:sphingolipid catabolic process"/>
    <property type="evidence" value="ECO:0007669"/>
    <property type="project" value="TreeGrafter"/>
</dbReference>
<dbReference type="InterPro" id="IPR002129">
    <property type="entry name" value="PyrdxlP-dep_de-COase"/>
</dbReference>
<proteinExistence type="inferred from homology"/>
<keyword evidence="9" id="KW-0812">Transmembrane</keyword>